<dbReference type="Gene3D" id="3.10.450.40">
    <property type="match status" value="1"/>
</dbReference>
<feature type="signal peptide" evidence="2">
    <location>
        <begin position="1"/>
        <end position="27"/>
    </location>
</feature>
<sequence>MNTENTTTIRRIATTTGAALAAIALLAACTTEEGSGDTVSQPPIDTPSASATDAGAEETTESTETADEAADTASDDAGDDAGAQGDDPVFAVIDAVLAEYADGFIVDIDREDRGDRYDVDVVVGNEVIELEVTVDGEIREDDREGDDDDVREAQQATVTAAEAIQEALNQQEGSVFDEAQLDDDDDRLVWDIDLDDEDGRDLAELTIPAN</sequence>
<evidence type="ECO:0000313" key="4">
    <source>
        <dbReference type="Proteomes" id="UP001219037"/>
    </source>
</evidence>
<name>A0ABY8H915_9MICC</name>
<feature type="chain" id="PRO_5045111810" evidence="2">
    <location>
        <begin position="28"/>
        <end position="210"/>
    </location>
</feature>
<protein>
    <submittedName>
        <fullName evidence="3">Peptidase</fullName>
    </submittedName>
</protein>
<feature type="compositionally biased region" description="Acidic residues" evidence="1">
    <location>
        <begin position="55"/>
        <end position="79"/>
    </location>
</feature>
<organism evidence="3 4">
    <name type="scientific">Citricoccus muralis</name>
    <dbReference type="NCBI Taxonomy" id="169134"/>
    <lineage>
        <taxon>Bacteria</taxon>
        <taxon>Bacillati</taxon>
        <taxon>Actinomycetota</taxon>
        <taxon>Actinomycetes</taxon>
        <taxon>Micrococcales</taxon>
        <taxon>Micrococcaceae</taxon>
        <taxon>Citricoccus</taxon>
    </lineage>
</organism>
<dbReference type="EMBL" id="CP121252">
    <property type="protein sequence ID" value="WFP17521.1"/>
    <property type="molecule type" value="Genomic_DNA"/>
</dbReference>
<evidence type="ECO:0000256" key="1">
    <source>
        <dbReference type="SAM" id="MobiDB-lite"/>
    </source>
</evidence>
<keyword evidence="2" id="KW-0732">Signal</keyword>
<feature type="region of interest" description="Disordered" evidence="1">
    <location>
        <begin position="31"/>
        <end position="86"/>
    </location>
</feature>
<accession>A0ABY8H915</accession>
<reference evidence="3 4" key="1">
    <citation type="submission" date="2023-04" db="EMBL/GenBank/DDBJ databases">
        <title>Funneling lignin-derived compounds into biodiesel using alkali-halophilic Citricoccus sp. P2.</title>
        <authorList>
            <person name="Luo C.-B."/>
        </authorList>
    </citation>
    <scope>NUCLEOTIDE SEQUENCE [LARGE SCALE GENOMIC DNA]</scope>
    <source>
        <strain evidence="3 4">P2</strain>
    </source>
</reference>
<keyword evidence="4" id="KW-1185">Reference proteome</keyword>
<evidence type="ECO:0000313" key="3">
    <source>
        <dbReference type="EMBL" id="WFP17521.1"/>
    </source>
</evidence>
<gene>
    <name evidence="3" type="ORF">P8192_05275</name>
</gene>
<evidence type="ECO:0000256" key="2">
    <source>
        <dbReference type="SAM" id="SignalP"/>
    </source>
</evidence>
<dbReference type="RefSeq" id="WP_278159098.1">
    <property type="nucleotide sequence ID" value="NZ_CP121252.1"/>
</dbReference>
<proteinExistence type="predicted"/>
<dbReference type="Proteomes" id="UP001219037">
    <property type="component" value="Chromosome"/>
</dbReference>